<dbReference type="InterPro" id="IPR036582">
    <property type="entry name" value="Mao_N_sf"/>
</dbReference>
<protein>
    <submittedName>
        <fullName evidence="9">Outer membrane protein</fullName>
    </submittedName>
</protein>
<evidence type="ECO:0000313" key="9">
    <source>
        <dbReference type="EMBL" id="SHJ86915.1"/>
    </source>
</evidence>
<dbReference type="PANTHER" id="PTHR30026">
    <property type="entry name" value="OUTER MEMBRANE PROTEIN TOLC"/>
    <property type="match status" value="1"/>
</dbReference>
<dbReference type="Gene3D" id="1.20.1600.10">
    <property type="entry name" value="Outer membrane efflux proteins (OEP)"/>
    <property type="match status" value="2"/>
</dbReference>
<dbReference type="SUPFAM" id="SSF55383">
    <property type="entry name" value="Copper amine oxidase, domain N"/>
    <property type="match status" value="1"/>
</dbReference>
<evidence type="ECO:0000256" key="4">
    <source>
        <dbReference type="ARBA" id="ARBA00023136"/>
    </source>
</evidence>
<organism evidence="9 10">
    <name type="scientific">Geosporobacter subterraneus DSM 17957</name>
    <dbReference type="NCBI Taxonomy" id="1121919"/>
    <lineage>
        <taxon>Bacteria</taxon>
        <taxon>Bacillati</taxon>
        <taxon>Bacillota</taxon>
        <taxon>Clostridia</taxon>
        <taxon>Peptostreptococcales</taxon>
        <taxon>Thermotaleaceae</taxon>
        <taxon>Geosporobacter</taxon>
    </lineage>
</organism>
<dbReference type="RefSeq" id="WP_110942133.1">
    <property type="nucleotide sequence ID" value="NZ_FQZV01000048.1"/>
</dbReference>
<keyword evidence="2" id="KW-1134">Transmembrane beta strand</keyword>
<keyword evidence="10" id="KW-1185">Reference proteome</keyword>
<dbReference type="Gene3D" id="3.30.457.10">
    <property type="entry name" value="Copper amine oxidase-like, N-terminal domain"/>
    <property type="match status" value="1"/>
</dbReference>
<feature type="coiled-coil region" evidence="6">
    <location>
        <begin position="390"/>
        <end position="449"/>
    </location>
</feature>
<dbReference type="GO" id="GO:1990281">
    <property type="term" value="C:efflux pump complex"/>
    <property type="evidence" value="ECO:0007669"/>
    <property type="project" value="TreeGrafter"/>
</dbReference>
<name>A0A1M6MTR5_9FIRM</name>
<proteinExistence type="predicted"/>
<feature type="coiled-coil region" evidence="6">
    <location>
        <begin position="241"/>
        <end position="275"/>
    </location>
</feature>
<keyword evidence="4" id="KW-0472">Membrane</keyword>
<accession>A0A1M6MTR5</accession>
<dbReference type="PANTHER" id="PTHR30026:SF20">
    <property type="entry name" value="OUTER MEMBRANE PROTEIN TOLC"/>
    <property type="match status" value="1"/>
</dbReference>
<evidence type="ECO:0000256" key="5">
    <source>
        <dbReference type="ARBA" id="ARBA00023237"/>
    </source>
</evidence>
<sequence length="498" mass="56761">MKRTACALVTALLLTVPALPVNAATGTAVGQGITVTINDVKQDFDVNPIIENGRVMVPMRYVFEALGADMQWDQEMQTVSAKKESKKIQVKIGSFFAKKNNDTILMDVKPRLVNGRTLVPLRFVSESLGAQVDWNPQTKAVTVSTSIAVADSKQNNATEKTLTFDEALAMVLKQDYRLKSAKLTMERAEIVRDNIADSYMYSIPSGPGNGYEDLQRLQGLQALLAQDANLRVSNKRIDLAKETIEFELESMFDEIIDLEKQIKLKDLNLKDLKNKLDITKLKVETGMESKHKYSNDQKSYEQMLKEKEVLSKKLDSSYIKLNNLLGLKETERYTVEKKDASMISVLDFDIDTHITRTLSSDPYLWIQEQTIKNYENALNLYTYNAGQEPYKAKELDLSKSKSDLANMKEKLRKSLLLRYTQLQQLEKQYAVTQSQVEQIQQNLEILRKQYDLGLITRMELDQVELSIAQLQYALDAMKVQHKNLKITLEKPYLAPDYV</sequence>
<evidence type="ECO:0000256" key="3">
    <source>
        <dbReference type="ARBA" id="ARBA00022692"/>
    </source>
</evidence>
<evidence type="ECO:0000256" key="1">
    <source>
        <dbReference type="ARBA" id="ARBA00004442"/>
    </source>
</evidence>
<dbReference type="OrthoDB" id="1954422at2"/>
<dbReference type="SUPFAM" id="SSF56954">
    <property type="entry name" value="Outer membrane efflux proteins (OEP)"/>
    <property type="match status" value="1"/>
</dbReference>
<evidence type="ECO:0000256" key="7">
    <source>
        <dbReference type="SAM" id="SignalP"/>
    </source>
</evidence>
<dbReference type="GO" id="GO:0015562">
    <property type="term" value="F:efflux transmembrane transporter activity"/>
    <property type="evidence" value="ECO:0007669"/>
    <property type="project" value="InterPro"/>
</dbReference>
<feature type="signal peptide" evidence="7">
    <location>
        <begin position="1"/>
        <end position="23"/>
    </location>
</feature>
<evidence type="ECO:0000256" key="2">
    <source>
        <dbReference type="ARBA" id="ARBA00022452"/>
    </source>
</evidence>
<evidence type="ECO:0000313" key="10">
    <source>
        <dbReference type="Proteomes" id="UP000184536"/>
    </source>
</evidence>
<keyword evidence="6" id="KW-0175">Coiled coil</keyword>
<feature type="chain" id="PRO_5013065052" evidence="7">
    <location>
        <begin position="24"/>
        <end position="498"/>
    </location>
</feature>
<keyword evidence="7" id="KW-0732">Signal</keyword>
<dbReference type="GO" id="GO:0015288">
    <property type="term" value="F:porin activity"/>
    <property type="evidence" value="ECO:0007669"/>
    <property type="project" value="TreeGrafter"/>
</dbReference>
<dbReference type="Proteomes" id="UP000184536">
    <property type="component" value="Unassembled WGS sequence"/>
</dbReference>
<dbReference type="EMBL" id="FQZV01000048">
    <property type="protein sequence ID" value="SHJ86915.1"/>
    <property type="molecule type" value="Genomic_DNA"/>
</dbReference>
<dbReference type="AlphaFoldDB" id="A0A1M6MTR5"/>
<keyword evidence="3" id="KW-0812">Transmembrane</keyword>
<dbReference type="STRING" id="1121919.SAMN02745975_03094"/>
<evidence type="ECO:0000256" key="6">
    <source>
        <dbReference type="SAM" id="Coils"/>
    </source>
</evidence>
<dbReference type="InterPro" id="IPR051906">
    <property type="entry name" value="TolC-like"/>
</dbReference>
<keyword evidence="5" id="KW-0998">Cell outer membrane</keyword>
<evidence type="ECO:0000259" key="8">
    <source>
        <dbReference type="Pfam" id="PF07833"/>
    </source>
</evidence>
<feature type="domain" description="Copper amine oxidase-like N-terminal" evidence="8">
    <location>
        <begin position="37"/>
        <end position="142"/>
    </location>
</feature>
<dbReference type="Pfam" id="PF07833">
    <property type="entry name" value="Cu_amine_oxidN1"/>
    <property type="match status" value="1"/>
</dbReference>
<dbReference type="InterPro" id="IPR012854">
    <property type="entry name" value="Cu_amine_oxidase-like_N"/>
</dbReference>
<reference evidence="10" key="1">
    <citation type="submission" date="2016-11" db="EMBL/GenBank/DDBJ databases">
        <authorList>
            <person name="Varghese N."/>
            <person name="Submissions S."/>
        </authorList>
    </citation>
    <scope>NUCLEOTIDE SEQUENCE [LARGE SCALE GENOMIC DNA]</scope>
    <source>
        <strain evidence="10">DSM 17957</strain>
    </source>
</reference>
<dbReference type="GO" id="GO:0009279">
    <property type="term" value="C:cell outer membrane"/>
    <property type="evidence" value="ECO:0007669"/>
    <property type="project" value="UniProtKB-SubCell"/>
</dbReference>
<comment type="subcellular location">
    <subcellularLocation>
        <location evidence="1">Cell outer membrane</location>
    </subcellularLocation>
</comment>
<gene>
    <name evidence="9" type="ORF">SAMN02745975_03094</name>
</gene>